<feature type="region of interest" description="Disordered" evidence="6">
    <location>
        <begin position="575"/>
        <end position="673"/>
    </location>
</feature>
<evidence type="ECO:0000256" key="6">
    <source>
        <dbReference type="SAM" id="MobiDB-lite"/>
    </source>
</evidence>
<dbReference type="SUPFAM" id="SSF50978">
    <property type="entry name" value="WD40 repeat-like"/>
    <property type="match status" value="1"/>
</dbReference>
<evidence type="ECO:0000313" key="7">
    <source>
        <dbReference type="Ensembl" id="ENSGALP00010000524.1"/>
    </source>
</evidence>
<dbReference type="Proteomes" id="UP000000539">
    <property type="component" value="Unassembled WGS sequence"/>
</dbReference>
<dbReference type="InterPro" id="IPR051150">
    <property type="entry name" value="SWT21/TCAB1_mRNA_Telomere"/>
</dbReference>
<dbReference type="GO" id="GO:0030576">
    <property type="term" value="P:Cajal body organization"/>
    <property type="evidence" value="ECO:0000318"/>
    <property type="project" value="GO_Central"/>
</dbReference>
<dbReference type="AlphaFoldDB" id="A0A8V0X313"/>
<evidence type="ECO:0000256" key="2">
    <source>
        <dbReference type="ARBA" id="ARBA00038279"/>
    </source>
</evidence>
<evidence type="ECO:0000256" key="4">
    <source>
        <dbReference type="ARBA" id="ARBA00041558"/>
    </source>
</evidence>
<keyword evidence="8" id="KW-1185">Reference proteome</keyword>
<comment type="subcellular location">
    <subcellularLocation>
        <location evidence="1">Nucleus</location>
        <location evidence="1">Cajal body</location>
    </subcellularLocation>
</comment>
<dbReference type="PANTHER" id="PTHR13211">
    <property type="entry name" value="TELOMERASE CAJAL BODY PROTEIN 1"/>
    <property type="match status" value="1"/>
</dbReference>
<dbReference type="GO" id="GO:0003723">
    <property type="term" value="F:RNA binding"/>
    <property type="evidence" value="ECO:0000318"/>
    <property type="project" value="GO_Central"/>
</dbReference>
<dbReference type="SMART" id="SM00320">
    <property type="entry name" value="WD40"/>
    <property type="match status" value="5"/>
</dbReference>
<evidence type="ECO:0000256" key="5">
    <source>
        <dbReference type="ARBA" id="ARBA00046543"/>
    </source>
</evidence>
<comment type="subunit">
    <text evidence="5">Component of the telomerase holoenzyme complex composed of one molecule of TERT, one molecule of WRAP53/TCAB1, two molecules of H/ACA ribonucleoprotein complex subunits DKC1, NOP10, NHP2 and GAR1, and a telomerase RNA template component (TERC). The telomerase holoenzyme complex is associated with TEP1, SMG6/EST1A and POT1. Interacts with the chaperonin-containing T-complex (TRiC) complex; which mediates the folding of WRAP53/TCAB1. Interacts with COIL. Interacts with SMN1. Interacts with RNF8. Interacts with histone H2AX.</text>
</comment>
<dbReference type="GO" id="GO:0015030">
    <property type="term" value="C:Cajal body"/>
    <property type="evidence" value="ECO:0000318"/>
    <property type="project" value="GO_Central"/>
</dbReference>
<comment type="similarity">
    <text evidence="2">Belongs to the TCAB1 family.</text>
</comment>
<evidence type="ECO:0000256" key="3">
    <source>
        <dbReference type="ARBA" id="ARBA00040657"/>
    </source>
</evidence>
<dbReference type="Pfam" id="PF00400">
    <property type="entry name" value="WD40"/>
    <property type="match status" value="2"/>
</dbReference>
<dbReference type="Gene3D" id="2.130.10.10">
    <property type="entry name" value="YVTN repeat-like/Quinoprotein amine dehydrogenase"/>
    <property type="match status" value="1"/>
</dbReference>
<dbReference type="GeneTree" id="ENSGT00390000010169"/>
<protein>
    <recommendedName>
        <fullName evidence="3">Telomerase Cajal body protein 1</fullName>
    </recommendedName>
    <alternativeName>
        <fullName evidence="4">WD repeat-containing protein 79</fullName>
    </alternativeName>
</protein>
<dbReference type="InterPro" id="IPR036322">
    <property type="entry name" value="WD40_repeat_dom_sf"/>
</dbReference>
<reference evidence="7" key="2">
    <citation type="submission" date="2025-09" db="UniProtKB">
        <authorList>
            <consortium name="Ensembl"/>
        </authorList>
    </citation>
    <scope>IDENTIFICATION</scope>
    <source>
        <strain evidence="7">broiler</strain>
    </source>
</reference>
<organism evidence="7 8">
    <name type="scientific">Gallus gallus</name>
    <name type="common">Chicken</name>
    <dbReference type="NCBI Taxonomy" id="9031"/>
    <lineage>
        <taxon>Eukaryota</taxon>
        <taxon>Metazoa</taxon>
        <taxon>Chordata</taxon>
        <taxon>Craniata</taxon>
        <taxon>Vertebrata</taxon>
        <taxon>Euteleostomi</taxon>
        <taxon>Archelosauria</taxon>
        <taxon>Archosauria</taxon>
        <taxon>Dinosauria</taxon>
        <taxon>Saurischia</taxon>
        <taxon>Theropoda</taxon>
        <taxon>Coelurosauria</taxon>
        <taxon>Aves</taxon>
        <taxon>Neognathae</taxon>
        <taxon>Galloanserae</taxon>
        <taxon>Galliformes</taxon>
        <taxon>Phasianidae</taxon>
        <taxon>Phasianinae</taxon>
        <taxon>Gallus</taxon>
    </lineage>
</organism>
<dbReference type="OrthoDB" id="239865at2759"/>
<evidence type="ECO:0000256" key="1">
    <source>
        <dbReference type="ARBA" id="ARBA00004408"/>
    </source>
</evidence>
<dbReference type="InterPro" id="IPR001680">
    <property type="entry name" value="WD40_rpt"/>
</dbReference>
<proteinExistence type="inferred from homology"/>
<dbReference type="PANTHER" id="PTHR13211:SF0">
    <property type="entry name" value="TELOMERASE CAJAL BODY PROTEIN 1"/>
    <property type="match status" value="1"/>
</dbReference>
<dbReference type="Ensembl" id="ENSGALT00010000981.1">
    <property type="protein sequence ID" value="ENSGALP00010000524.1"/>
    <property type="gene ID" value="ENSGALG00010000471.1"/>
</dbReference>
<gene>
    <name evidence="7" type="primary">WRAP53</name>
</gene>
<evidence type="ECO:0000313" key="8">
    <source>
        <dbReference type="Proteomes" id="UP000000539"/>
    </source>
</evidence>
<feature type="region of interest" description="Disordered" evidence="6">
    <location>
        <begin position="1"/>
        <end position="32"/>
    </location>
</feature>
<feature type="compositionally biased region" description="Low complexity" evidence="6">
    <location>
        <begin position="7"/>
        <end position="24"/>
    </location>
</feature>
<feature type="compositionally biased region" description="Acidic residues" evidence="6">
    <location>
        <begin position="392"/>
        <end position="401"/>
    </location>
</feature>
<feature type="compositionally biased region" description="Basic and acidic residues" evidence="6">
    <location>
        <begin position="615"/>
        <end position="627"/>
    </location>
</feature>
<sequence length="673" mass="72695">MAAPIGEAPLAEPPLMESPEMELPTGPDPPQEEEAAHVEMEEILPHYELSRPPILVGGAWQEFNLRPENFLKGCKWAPDGSCVLTCSDDNVLRLFDLPAALCGPPRGPQPDLAPALRVPGGDTVYDYAWYPRMDSNLPHTCLAVSSSRQNPVQLWDAYDGRSRGTFRAHNHLDELMSAHSLAFSPDGSRLLCGFESSVRIFTTERPGRNCTVRPLRHGGQGQSGLIGCLAVSPAQELFCCGSYGRSLGLYPMGGGGPVALWPHLPMAPTHLRFSPDGVLLYAGGRKAEHILCWDLRRPDAVLMAMERRVATNQRVTFDLDPSGRFLVGGDSAGRVTLWDTRRAPPPPPGHTALPHRLRFAALRDCVNGASLHPTLPLLATSSGQRVFPAPWDSDEDGGDDDGPPRRGENRLQLWWWGGGGAHRYGDGGESGGDGNEIYGDDNEIYGGGKEVYGNNRETCGDNGGTYGDDGGTYGDNKGTYGDNKGTYGDNRETYGEGNETYGDSAGIYGDNMETYGDNGGTYGVNRETYGEGNETYGDNGGTYGVNMETCGEGNETYGDSGGTYVDNKGTYGDNKGTYRDSNETYGDNKGTYGEGIETYGDNGGIYGDNKGTYGDNRETYGDSKETYGDSTVTYGDNRETYGDSNRIYGDNAVTHGDSEEAYRDNSVTYGDNT</sequence>
<reference evidence="7" key="1">
    <citation type="submission" date="2025-08" db="UniProtKB">
        <authorList>
            <consortium name="Ensembl"/>
        </authorList>
    </citation>
    <scope>IDENTIFICATION</scope>
    <source>
        <strain evidence="7">broiler</strain>
    </source>
</reference>
<dbReference type="InterPro" id="IPR015943">
    <property type="entry name" value="WD40/YVTN_repeat-like_dom_sf"/>
</dbReference>
<feature type="region of interest" description="Disordered" evidence="6">
    <location>
        <begin position="386"/>
        <end position="410"/>
    </location>
</feature>
<name>A0A8V0X313_CHICK</name>
<accession>A0A8V0X313</accession>